<comment type="caution">
    <text evidence="2">The sequence shown here is derived from an EMBL/GenBank/DDBJ whole genome shotgun (WGS) entry which is preliminary data.</text>
</comment>
<evidence type="ECO:0000313" key="2">
    <source>
        <dbReference type="EMBL" id="GAI57151.1"/>
    </source>
</evidence>
<dbReference type="AlphaFoldDB" id="X1QQT0"/>
<keyword evidence="1" id="KW-0472">Membrane</keyword>
<accession>X1QQT0</accession>
<proteinExistence type="predicted"/>
<keyword evidence="1" id="KW-0812">Transmembrane</keyword>
<reference evidence="2" key="1">
    <citation type="journal article" date="2014" name="Front. Microbiol.">
        <title>High frequency of phylogenetically diverse reductive dehalogenase-homologous genes in deep subseafloor sedimentary metagenomes.</title>
        <authorList>
            <person name="Kawai M."/>
            <person name="Futagami T."/>
            <person name="Toyoda A."/>
            <person name="Takaki Y."/>
            <person name="Nishi S."/>
            <person name="Hori S."/>
            <person name="Arai W."/>
            <person name="Tsubouchi T."/>
            <person name="Morono Y."/>
            <person name="Uchiyama I."/>
            <person name="Ito T."/>
            <person name="Fujiyama A."/>
            <person name="Inagaki F."/>
            <person name="Takami H."/>
        </authorList>
    </citation>
    <scope>NUCLEOTIDE SEQUENCE</scope>
    <source>
        <strain evidence="2">Expedition CK06-06</strain>
    </source>
</reference>
<gene>
    <name evidence="2" type="ORF">S06H3_60459</name>
</gene>
<name>X1QQT0_9ZZZZ</name>
<feature type="non-terminal residue" evidence="2">
    <location>
        <position position="1"/>
    </location>
</feature>
<keyword evidence="1" id="KW-1133">Transmembrane helix</keyword>
<feature type="transmembrane region" description="Helical" evidence="1">
    <location>
        <begin position="19"/>
        <end position="38"/>
    </location>
</feature>
<organism evidence="2">
    <name type="scientific">marine sediment metagenome</name>
    <dbReference type="NCBI Taxonomy" id="412755"/>
    <lineage>
        <taxon>unclassified sequences</taxon>
        <taxon>metagenomes</taxon>
        <taxon>ecological metagenomes</taxon>
    </lineage>
</organism>
<sequence>PPRFAGIEWQTSVPRRVPWWRWVWVPAAAAAVLLLLIFGGDAILKRPVTSQADWVVVEGDSLSADEGLELAVLLVSEDEELMQGLESYEEAFPTDIYTEIEELTEEEENALATLLEEMIRGSERS</sequence>
<dbReference type="EMBL" id="BARV01039444">
    <property type="protein sequence ID" value="GAI57151.1"/>
    <property type="molecule type" value="Genomic_DNA"/>
</dbReference>
<protein>
    <submittedName>
        <fullName evidence="2">Uncharacterized protein</fullName>
    </submittedName>
</protein>
<evidence type="ECO:0000256" key="1">
    <source>
        <dbReference type="SAM" id="Phobius"/>
    </source>
</evidence>